<reference evidence="2 3" key="1">
    <citation type="submission" date="2019-04" db="EMBL/GenBank/DDBJ databases">
        <authorList>
            <consortium name="DOE Joint Genome Institute"/>
            <person name="Mondo S."/>
            <person name="Kjaerbolling I."/>
            <person name="Vesth T."/>
            <person name="Frisvad J.C."/>
            <person name="Nybo J.L."/>
            <person name="Theobald S."/>
            <person name="Kildgaard S."/>
            <person name="Isbrandt T."/>
            <person name="Kuo A."/>
            <person name="Sato A."/>
            <person name="Lyhne E.K."/>
            <person name="Kogle M.E."/>
            <person name="Wiebenga A."/>
            <person name="Kun R.S."/>
            <person name="Lubbers R.J."/>
            <person name="Makela M.R."/>
            <person name="Barry K."/>
            <person name="Chovatia M."/>
            <person name="Clum A."/>
            <person name="Daum C."/>
            <person name="Haridas S."/>
            <person name="He G."/>
            <person name="LaButti K."/>
            <person name="Lipzen A."/>
            <person name="Riley R."/>
            <person name="Salamov A."/>
            <person name="Simmons B.A."/>
            <person name="Magnuson J.K."/>
            <person name="Henrissat B."/>
            <person name="Mortensen U.H."/>
            <person name="Larsen T.O."/>
            <person name="Devries R.P."/>
            <person name="Grigoriev I.V."/>
            <person name="Machida M."/>
            <person name="Baker S.E."/>
            <person name="Andersen M.R."/>
            <person name="Cantor M.N."/>
            <person name="Hua S.X."/>
        </authorList>
    </citation>
    <scope>NUCLEOTIDE SEQUENCE [LARGE SCALE GENOMIC DNA]</scope>
    <source>
        <strain evidence="2 3">CBS 119388</strain>
    </source>
</reference>
<organism evidence="2 3">
    <name type="scientific">Aspergillus pseudonomiae</name>
    <dbReference type="NCBI Taxonomy" id="1506151"/>
    <lineage>
        <taxon>Eukaryota</taxon>
        <taxon>Fungi</taxon>
        <taxon>Dikarya</taxon>
        <taxon>Ascomycota</taxon>
        <taxon>Pezizomycotina</taxon>
        <taxon>Eurotiomycetes</taxon>
        <taxon>Eurotiomycetidae</taxon>
        <taxon>Eurotiales</taxon>
        <taxon>Aspergillaceae</taxon>
        <taxon>Aspergillus</taxon>
        <taxon>Aspergillus subgen. Circumdati</taxon>
    </lineage>
</organism>
<accession>A0A5N7CWQ5</accession>
<protein>
    <submittedName>
        <fullName evidence="2">Uncharacterized protein</fullName>
    </submittedName>
</protein>
<feature type="transmembrane region" description="Helical" evidence="1">
    <location>
        <begin position="31"/>
        <end position="49"/>
    </location>
</feature>
<dbReference type="Proteomes" id="UP000325579">
    <property type="component" value="Unassembled WGS sequence"/>
</dbReference>
<gene>
    <name evidence="2" type="ORF">BDV37DRAFT_41591</name>
</gene>
<dbReference type="GeneID" id="43675302"/>
<evidence type="ECO:0000313" key="2">
    <source>
        <dbReference type="EMBL" id="KAE8398023.1"/>
    </source>
</evidence>
<keyword evidence="1" id="KW-1133">Transmembrane helix</keyword>
<keyword evidence="3" id="KW-1185">Reference proteome</keyword>
<evidence type="ECO:0000256" key="1">
    <source>
        <dbReference type="SAM" id="Phobius"/>
    </source>
</evidence>
<dbReference type="AlphaFoldDB" id="A0A5N7CWQ5"/>
<proteinExistence type="predicted"/>
<keyword evidence="1" id="KW-0812">Transmembrane</keyword>
<dbReference type="RefSeq" id="XP_031935342.1">
    <property type="nucleotide sequence ID" value="XM_032090611.1"/>
</dbReference>
<dbReference type="EMBL" id="ML736869">
    <property type="protein sequence ID" value="KAE8398023.1"/>
    <property type="molecule type" value="Genomic_DNA"/>
</dbReference>
<keyword evidence="1" id="KW-0472">Membrane</keyword>
<name>A0A5N7CWQ5_9EURO</name>
<sequence>MMQNTHIFPRVPFRPLFIPAGSGILMNHFRFFFPICGSLYLYIPAVYSVDTYLHPPIPIVIIWR</sequence>
<evidence type="ECO:0000313" key="3">
    <source>
        <dbReference type="Proteomes" id="UP000325579"/>
    </source>
</evidence>